<dbReference type="RefSeq" id="XP_005840255.1">
    <property type="nucleotide sequence ID" value="XM_005840198.1"/>
</dbReference>
<accession>L1JYK6</accession>
<dbReference type="EnsemblProtists" id="EKX53275">
    <property type="protein sequence ID" value="EKX53275"/>
    <property type="gene ID" value="GUITHDRAFT_100980"/>
</dbReference>
<evidence type="ECO:0000313" key="4">
    <source>
        <dbReference type="Proteomes" id="UP000011087"/>
    </source>
</evidence>
<reference evidence="2 4" key="1">
    <citation type="journal article" date="2012" name="Nature">
        <title>Algal genomes reveal evolutionary mosaicism and the fate of nucleomorphs.</title>
        <authorList>
            <consortium name="DOE Joint Genome Institute"/>
            <person name="Curtis B.A."/>
            <person name="Tanifuji G."/>
            <person name="Burki F."/>
            <person name="Gruber A."/>
            <person name="Irimia M."/>
            <person name="Maruyama S."/>
            <person name="Arias M.C."/>
            <person name="Ball S.G."/>
            <person name="Gile G.H."/>
            <person name="Hirakawa Y."/>
            <person name="Hopkins J.F."/>
            <person name="Kuo A."/>
            <person name="Rensing S.A."/>
            <person name="Schmutz J."/>
            <person name="Symeonidi A."/>
            <person name="Elias M."/>
            <person name="Eveleigh R.J."/>
            <person name="Herman E.K."/>
            <person name="Klute M.J."/>
            <person name="Nakayama T."/>
            <person name="Obornik M."/>
            <person name="Reyes-Prieto A."/>
            <person name="Armbrust E.V."/>
            <person name="Aves S.J."/>
            <person name="Beiko R.G."/>
            <person name="Coutinho P."/>
            <person name="Dacks J.B."/>
            <person name="Durnford D.G."/>
            <person name="Fast N.M."/>
            <person name="Green B.R."/>
            <person name="Grisdale C.J."/>
            <person name="Hempel F."/>
            <person name="Henrissat B."/>
            <person name="Hoppner M.P."/>
            <person name="Ishida K."/>
            <person name="Kim E."/>
            <person name="Koreny L."/>
            <person name="Kroth P.G."/>
            <person name="Liu Y."/>
            <person name="Malik S.B."/>
            <person name="Maier U.G."/>
            <person name="McRose D."/>
            <person name="Mock T."/>
            <person name="Neilson J.A."/>
            <person name="Onodera N.T."/>
            <person name="Poole A.M."/>
            <person name="Pritham E.J."/>
            <person name="Richards T.A."/>
            <person name="Rocap G."/>
            <person name="Roy S.W."/>
            <person name="Sarai C."/>
            <person name="Schaack S."/>
            <person name="Shirato S."/>
            <person name="Slamovits C.H."/>
            <person name="Spencer D.F."/>
            <person name="Suzuki S."/>
            <person name="Worden A.Z."/>
            <person name="Zauner S."/>
            <person name="Barry K."/>
            <person name="Bell C."/>
            <person name="Bharti A.K."/>
            <person name="Crow J.A."/>
            <person name="Grimwood J."/>
            <person name="Kramer R."/>
            <person name="Lindquist E."/>
            <person name="Lucas S."/>
            <person name="Salamov A."/>
            <person name="McFadden G.I."/>
            <person name="Lane C.E."/>
            <person name="Keeling P.J."/>
            <person name="Gray M.W."/>
            <person name="Grigoriev I.V."/>
            <person name="Archibald J.M."/>
        </authorList>
    </citation>
    <scope>NUCLEOTIDE SEQUENCE</scope>
    <source>
        <strain evidence="2 4">CCMP2712</strain>
    </source>
</reference>
<keyword evidence="4" id="KW-1185">Reference proteome</keyword>
<sequence length="204" mass="22379">MISAVIQPLHLSLGIQQIRISARRTPLLCTYDHPILISSLLLAFDDFWNKLQGPIPAVSTDADRRNRQASQVHAEKKRAVATAALHASSSTSQLKPLAPASTTDLAMMTTKGSAAPKSAPVPPSLEHEQADKARAVERVAEVRMQEEAKGVSKGDEEATRRTRRMDFERAASSRGMPKADQELKLKLKLKLKQLQHLRLPPGAL</sequence>
<evidence type="ECO:0000313" key="3">
    <source>
        <dbReference type="EnsemblProtists" id="EKX53275"/>
    </source>
</evidence>
<evidence type="ECO:0000256" key="1">
    <source>
        <dbReference type="SAM" id="MobiDB-lite"/>
    </source>
</evidence>
<reference evidence="3" key="3">
    <citation type="submission" date="2015-06" db="UniProtKB">
        <authorList>
            <consortium name="EnsemblProtists"/>
        </authorList>
    </citation>
    <scope>IDENTIFICATION</scope>
</reference>
<organism evidence="2">
    <name type="scientific">Guillardia theta (strain CCMP2712)</name>
    <name type="common">Cryptophyte</name>
    <dbReference type="NCBI Taxonomy" id="905079"/>
    <lineage>
        <taxon>Eukaryota</taxon>
        <taxon>Cryptophyceae</taxon>
        <taxon>Pyrenomonadales</taxon>
        <taxon>Geminigeraceae</taxon>
        <taxon>Guillardia</taxon>
    </lineage>
</organism>
<dbReference type="EMBL" id="JH992970">
    <property type="protein sequence ID" value="EKX53275.1"/>
    <property type="molecule type" value="Genomic_DNA"/>
</dbReference>
<dbReference type="Proteomes" id="UP000011087">
    <property type="component" value="Unassembled WGS sequence"/>
</dbReference>
<gene>
    <name evidence="2" type="ORF">GUITHDRAFT_100980</name>
</gene>
<name>L1JYK6_GUITC</name>
<dbReference type="KEGG" id="gtt:GUITHDRAFT_100980"/>
<proteinExistence type="predicted"/>
<evidence type="ECO:0000313" key="2">
    <source>
        <dbReference type="EMBL" id="EKX53275.1"/>
    </source>
</evidence>
<dbReference type="HOGENOM" id="CLU_1345438_0_0_1"/>
<dbReference type="PaxDb" id="55529-EKX53275"/>
<reference evidence="4" key="2">
    <citation type="submission" date="2012-11" db="EMBL/GenBank/DDBJ databases">
        <authorList>
            <person name="Kuo A."/>
            <person name="Curtis B.A."/>
            <person name="Tanifuji G."/>
            <person name="Burki F."/>
            <person name="Gruber A."/>
            <person name="Irimia M."/>
            <person name="Maruyama S."/>
            <person name="Arias M.C."/>
            <person name="Ball S.G."/>
            <person name="Gile G.H."/>
            <person name="Hirakawa Y."/>
            <person name="Hopkins J.F."/>
            <person name="Rensing S.A."/>
            <person name="Schmutz J."/>
            <person name="Symeonidi A."/>
            <person name="Elias M."/>
            <person name="Eveleigh R.J."/>
            <person name="Herman E.K."/>
            <person name="Klute M.J."/>
            <person name="Nakayama T."/>
            <person name="Obornik M."/>
            <person name="Reyes-Prieto A."/>
            <person name="Armbrust E.V."/>
            <person name="Aves S.J."/>
            <person name="Beiko R.G."/>
            <person name="Coutinho P."/>
            <person name="Dacks J.B."/>
            <person name="Durnford D.G."/>
            <person name="Fast N.M."/>
            <person name="Green B.R."/>
            <person name="Grisdale C."/>
            <person name="Hempe F."/>
            <person name="Henrissat B."/>
            <person name="Hoppner M.P."/>
            <person name="Ishida K.-I."/>
            <person name="Kim E."/>
            <person name="Koreny L."/>
            <person name="Kroth P.G."/>
            <person name="Liu Y."/>
            <person name="Malik S.-B."/>
            <person name="Maier U.G."/>
            <person name="McRose D."/>
            <person name="Mock T."/>
            <person name="Neilson J.A."/>
            <person name="Onodera N.T."/>
            <person name="Poole A.M."/>
            <person name="Pritham E.J."/>
            <person name="Richards T.A."/>
            <person name="Rocap G."/>
            <person name="Roy S.W."/>
            <person name="Sarai C."/>
            <person name="Schaack S."/>
            <person name="Shirato S."/>
            <person name="Slamovits C.H."/>
            <person name="Spencer D.F."/>
            <person name="Suzuki S."/>
            <person name="Worden A.Z."/>
            <person name="Zauner S."/>
            <person name="Barry K."/>
            <person name="Bell C."/>
            <person name="Bharti A.K."/>
            <person name="Crow J.A."/>
            <person name="Grimwood J."/>
            <person name="Kramer R."/>
            <person name="Lindquist E."/>
            <person name="Lucas S."/>
            <person name="Salamov A."/>
            <person name="McFadden G.I."/>
            <person name="Lane C.E."/>
            <person name="Keeling P.J."/>
            <person name="Gray M.W."/>
            <person name="Grigoriev I.V."/>
            <person name="Archibald J.M."/>
        </authorList>
    </citation>
    <scope>NUCLEOTIDE SEQUENCE</scope>
    <source>
        <strain evidence="4">CCMP2712</strain>
    </source>
</reference>
<dbReference type="AlphaFoldDB" id="L1JYK6"/>
<protein>
    <submittedName>
        <fullName evidence="2 3">Uncharacterized protein</fullName>
    </submittedName>
</protein>
<feature type="region of interest" description="Disordered" evidence="1">
    <location>
        <begin position="144"/>
        <end position="179"/>
    </location>
</feature>
<dbReference type="GeneID" id="17310162"/>